<dbReference type="InterPro" id="IPR036390">
    <property type="entry name" value="WH_DNA-bd_sf"/>
</dbReference>
<dbReference type="InterPro" id="IPR036388">
    <property type="entry name" value="WH-like_DNA-bd_sf"/>
</dbReference>
<dbReference type="Gene3D" id="1.10.10.10">
    <property type="entry name" value="Winged helix-like DNA-binding domain superfamily/Winged helix DNA-binding domain"/>
    <property type="match status" value="1"/>
</dbReference>
<dbReference type="AlphaFoldDB" id="A0A849CC20"/>
<comment type="caution">
    <text evidence="2">The sequence shown here is derived from an EMBL/GenBank/DDBJ whole genome shotgun (WGS) entry which is preliminary data.</text>
</comment>
<evidence type="ECO:0000313" key="2">
    <source>
        <dbReference type="EMBL" id="NNH72489.1"/>
    </source>
</evidence>
<evidence type="ECO:0000313" key="3">
    <source>
        <dbReference type="Proteomes" id="UP000586827"/>
    </source>
</evidence>
<dbReference type="PRINTS" id="PR00598">
    <property type="entry name" value="HTHMARR"/>
</dbReference>
<dbReference type="InterPro" id="IPR000835">
    <property type="entry name" value="HTH_MarR-typ"/>
</dbReference>
<dbReference type="SUPFAM" id="SSF46785">
    <property type="entry name" value="Winged helix' DNA-binding domain"/>
    <property type="match status" value="1"/>
</dbReference>
<dbReference type="SMART" id="SM00347">
    <property type="entry name" value="HTH_MARR"/>
    <property type="match status" value="1"/>
</dbReference>
<keyword evidence="3" id="KW-1185">Reference proteome</keyword>
<evidence type="ECO:0000259" key="1">
    <source>
        <dbReference type="PROSITE" id="PS50995"/>
    </source>
</evidence>
<protein>
    <submittedName>
        <fullName evidence="2">Winged helix-turn-helix transcriptional regulator</fullName>
    </submittedName>
</protein>
<name>A0A849CC20_9NOCA</name>
<gene>
    <name evidence="2" type="ORF">HLB23_21955</name>
</gene>
<dbReference type="InterPro" id="IPR039422">
    <property type="entry name" value="MarR/SlyA-like"/>
</dbReference>
<feature type="domain" description="HTH marR-type" evidence="1">
    <location>
        <begin position="21"/>
        <end position="154"/>
    </location>
</feature>
<dbReference type="PANTHER" id="PTHR33164:SF95">
    <property type="entry name" value="TRANSCRIPTIONAL REGULATOR"/>
    <property type="match status" value="1"/>
</dbReference>
<dbReference type="Proteomes" id="UP000586827">
    <property type="component" value="Unassembled WGS sequence"/>
</dbReference>
<accession>A0A849CC20</accession>
<dbReference type="PANTHER" id="PTHR33164">
    <property type="entry name" value="TRANSCRIPTIONAL REGULATOR, MARR FAMILY"/>
    <property type="match status" value="1"/>
</dbReference>
<dbReference type="Pfam" id="PF12802">
    <property type="entry name" value="MarR_2"/>
    <property type="match status" value="1"/>
</dbReference>
<proteinExistence type="predicted"/>
<sequence>MWVGWSNLIPVDPRTAPRRLRSLPTWLLSQCATQGHRLVGERLISADVAHRYHFSLLAALDESGPTSQADLGRRIGLDRSDVTAAITDLEHGGYLERTPDPHDRRRNLVNLTATGRRHLDTLDTLVRTAQAELLAPLSGEEQRQLIRLLRIVVDHHVDQP</sequence>
<reference evidence="2 3" key="1">
    <citation type="submission" date="2020-05" db="EMBL/GenBank/DDBJ databases">
        <title>MicrobeNet Type strains.</title>
        <authorList>
            <person name="Nicholson A.C."/>
        </authorList>
    </citation>
    <scope>NUCLEOTIDE SEQUENCE [LARGE SCALE GENOMIC DNA]</scope>
    <source>
        <strain evidence="2 3">JCM 3224</strain>
    </source>
</reference>
<dbReference type="GO" id="GO:0006950">
    <property type="term" value="P:response to stress"/>
    <property type="evidence" value="ECO:0007669"/>
    <property type="project" value="TreeGrafter"/>
</dbReference>
<dbReference type="PROSITE" id="PS50995">
    <property type="entry name" value="HTH_MARR_2"/>
    <property type="match status" value="1"/>
</dbReference>
<dbReference type="EMBL" id="JABELX010000008">
    <property type="protein sequence ID" value="NNH72489.1"/>
    <property type="molecule type" value="Genomic_DNA"/>
</dbReference>
<dbReference type="GO" id="GO:0003700">
    <property type="term" value="F:DNA-binding transcription factor activity"/>
    <property type="evidence" value="ECO:0007669"/>
    <property type="project" value="InterPro"/>
</dbReference>
<organism evidence="2 3">
    <name type="scientific">Nocardia uniformis</name>
    <dbReference type="NCBI Taxonomy" id="53432"/>
    <lineage>
        <taxon>Bacteria</taxon>
        <taxon>Bacillati</taxon>
        <taxon>Actinomycetota</taxon>
        <taxon>Actinomycetes</taxon>
        <taxon>Mycobacteriales</taxon>
        <taxon>Nocardiaceae</taxon>
        <taxon>Nocardia</taxon>
    </lineage>
</organism>